<proteinExistence type="predicted"/>
<reference evidence="2" key="1">
    <citation type="submission" date="2021-01" db="EMBL/GenBank/DDBJ databases">
        <authorList>
            <person name="Corre E."/>
            <person name="Pelletier E."/>
            <person name="Niang G."/>
            <person name="Scheremetjew M."/>
            <person name="Finn R."/>
            <person name="Kale V."/>
            <person name="Holt S."/>
            <person name="Cochrane G."/>
            <person name="Meng A."/>
            <person name="Brown T."/>
            <person name="Cohen L."/>
        </authorList>
    </citation>
    <scope>NUCLEOTIDE SEQUENCE</scope>
    <source>
        <strain evidence="2">CCAP1064/1</strain>
    </source>
</reference>
<dbReference type="EMBL" id="HBEL01039922">
    <property type="protein sequence ID" value="CAD8422419.1"/>
    <property type="molecule type" value="Transcribed_RNA"/>
</dbReference>
<accession>A0A7S0CFV5</accession>
<sequence length="320" mass="35697">MASAKIQSIHALLSFLLCYQKYFTEATEWKNLRFTRPNSPENILHSEGKLNDDEIRSRRRAGDELMNVLYSGEFVEDLPVHRRTNGVTSFLKTNENAMGSTAEFYKTHQDPDDYNDRNIDRYAETGTSEKEEKKLLIKEAVAVYKDYSEDDIKKRGMVQLTFYVQDYEIPITDEAFVGDPTVLADVGEYYLVTGVLVDSAGTNAGELRGRCYIMPKLLSELCILDLTLQGSAGIEAGTLHVHGTVLGSKYLPVSVFSVVGGTGAFAGARGSAIWDQGSPPSLASWDNKWTITVYECWEHPYESLDPSVDGTFSVINPIFP</sequence>
<dbReference type="AlphaFoldDB" id="A0A7S0CFV5"/>
<gene>
    <name evidence="2" type="ORF">PINE0816_LOCUS18575</name>
</gene>
<feature type="chain" id="PRO_5031001178" description="Allene-oxide cyclase" evidence="1">
    <location>
        <begin position="27"/>
        <end position="320"/>
    </location>
</feature>
<name>A0A7S0CFV5_9STRA</name>
<keyword evidence="1" id="KW-0732">Signal</keyword>
<evidence type="ECO:0000256" key="1">
    <source>
        <dbReference type="SAM" id="SignalP"/>
    </source>
</evidence>
<feature type="signal peptide" evidence="1">
    <location>
        <begin position="1"/>
        <end position="26"/>
    </location>
</feature>
<protein>
    <recommendedName>
        <fullName evidence="3">Allene-oxide cyclase</fullName>
    </recommendedName>
</protein>
<dbReference type="InterPro" id="IPR044859">
    <property type="entry name" value="Allene_oxi_cyc_Dirigent"/>
</dbReference>
<evidence type="ECO:0000313" key="2">
    <source>
        <dbReference type="EMBL" id="CAD8422419.1"/>
    </source>
</evidence>
<organism evidence="2">
    <name type="scientific">Proboscia inermis</name>
    <dbReference type="NCBI Taxonomy" id="420281"/>
    <lineage>
        <taxon>Eukaryota</taxon>
        <taxon>Sar</taxon>
        <taxon>Stramenopiles</taxon>
        <taxon>Ochrophyta</taxon>
        <taxon>Bacillariophyta</taxon>
        <taxon>Coscinodiscophyceae</taxon>
        <taxon>Rhizosoleniophycidae</taxon>
        <taxon>Rhizosoleniales</taxon>
        <taxon>Rhizosoleniaceae</taxon>
        <taxon>Proboscia</taxon>
    </lineage>
</organism>
<dbReference type="Gene3D" id="2.40.480.10">
    <property type="entry name" value="Allene oxide cyclase-like"/>
    <property type="match status" value="1"/>
</dbReference>
<evidence type="ECO:0008006" key="3">
    <source>
        <dbReference type="Google" id="ProtNLM"/>
    </source>
</evidence>